<reference evidence="3" key="1">
    <citation type="journal article" date="2016" name="Genome Announc.">
        <title>Draft genome sequences of fungus Aspergillus calidoustus.</title>
        <authorList>
            <person name="Horn F."/>
            <person name="Linde J."/>
            <person name="Mattern D.J."/>
            <person name="Walther G."/>
            <person name="Guthke R."/>
            <person name="Scherlach K."/>
            <person name="Martin K."/>
            <person name="Brakhage A.A."/>
            <person name="Petzke L."/>
            <person name="Valiante V."/>
        </authorList>
    </citation>
    <scope>NUCLEOTIDE SEQUENCE [LARGE SCALE GENOMIC DNA]</scope>
    <source>
        <strain evidence="3">SF006504</strain>
    </source>
</reference>
<feature type="compositionally biased region" description="Low complexity" evidence="1">
    <location>
        <begin position="110"/>
        <end position="122"/>
    </location>
</feature>
<keyword evidence="3" id="KW-1185">Reference proteome</keyword>
<gene>
    <name evidence="2" type="ORF">ASPCAL14279</name>
</gene>
<dbReference type="Proteomes" id="UP000054771">
    <property type="component" value="Unassembled WGS sequence"/>
</dbReference>
<evidence type="ECO:0000313" key="3">
    <source>
        <dbReference type="Proteomes" id="UP000054771"/>
    </source>
</evidence>
<proteinExistence type="predicted"/>
<organism evidence="2 3">
    <name type="scientific">Aspergillus calidoustus</name>
    <dbReference type="NCBI Taxonomy" id="454130"/>
    <lineage>
        <taxon>Eukaryota</taxon>
        <taxon>Fungi</taxon>
        <taxon>Dikarya</taxon>
        <taxon>Ascomycota</taxon>
        <taxon>Pezizomycotina</taxon>
        <taxon>Eurotiomycetes</taxon>
        <taxon>Eurotiomycetidae</taxon>
        <taxon>Eurotiales</taxon>
        <taxon>Aspergillaceae</taxon>
        <taxon>Aspergillus</taxon>
        <taxon>Aspergillus subgen. Nidulantes</taxon>
    </lineage>
</organism>
<feature type="compositionally biased region" description="Basic and acidic residues" evidence="1">
    <location>
        <begin position="194"/>
        <end position="204"/>
    </location>
</feature>
<dbReference type="OMA" id="DPSITHA"/>
<dbReference type="OrthoDB" id="3211582at2759"/>
<protein>
    <submittedName>
        <fullName evidence="2">Uncharacterized protein</fullName>
    </submittedName>
</protein>
<dbReference type="EMBL" id="CDMC01000023">
    <property type="protein sequence ID" value="CEL11174.1"/>
    <property type="molecule type" value="Genomic_DNA"/>
</dbReference>
<evidence type="ECO:0000313" key="2">
    <source>
        <dbReference type="EMBL" id="CEL11174.1"/>
    </source>
</evidence>
<accession>A0A0U5GH55</accession>
<feature type="region of interest" description="Disordered" evidence="1">
    <location>
        <begin position="194"/>
        <end position="226"/>
    </location>
</feature>
<name>A0A0U5GH55_ASPCI</name>
<feature type="region of interest" description="Disordered" evidence="1">
    <location>
        <begin position="50"/>
        <end position="148"/>
    </location>
</feature>
<evidence type="ECO:0000256" key="1">
    <source>
        <dbReference type="SAM" id="MobiDB-lite"/>
    </source>
</evidence>
<dbReference type="AlphaFoldDB" id="A0A0U5GH55"/>
<feature type="compositionally biased region" description="Low complexity" evidence="1">
    <location>
        <begin position="50"/>
        <end position="69"/>
    </location>
</feature>
<sequence>MRSEGWDIDMIQCLSSTDVTGIPCLYSTLFSTAGISLLHQFSTSYQFNLHNKTNPNKTNHPPTKQTTTKMPLFHRDHRDSMSSSSRSSMEDPNMHHSSKGGIFGSRRRTSASGYSSASSTGSHRNSGTYGHNSRHSGSGSGFGFMNRNRRHEDPAIASARDRVFAAEEAERAADQALYASRRAVQEARNDVRNLEKEAKEDARAAKFKQSQAKDISKRVKPLGRRH</sequence>